<dbReference type="Pfam" id="PF07102">
    <property type="entry name" value="YbcO"/>
    <property type="match status" value="1"/>
</dbReference>
<dbReference type="AlphaFoldDB" id="A0A936YZ00"/>
<evidence type="ECO:0000313" key="2">
    <source>
        <dbReference type="Proteomes" id="UP000599109"/>
    </source>
</evidence>
<proteinExistence type="predicted"/>
<reference evidence="1 2" key="1">
    <citation type="journal article" date="2017" name="Int. J. Syst. Evol. Microbiol.">
        <title>Ramlibacter monticola sp. nov., isolated from forest soil.</title>
        <authorList>
            <person name="Chaudhary D.K."/>
            <person name="Kim J."/>
        </authorList>
    </citation>
    <scope>NUCLEOTIDE SEQUENCE [LARGE SCALE GENOMIC DNA]</scope>
    <source>
        <strain evidence="1 2">KACC 19175</strain>
    </source>
</reference>
<sequence>MARDRPCLLLVPAVCTHRTDTTVACHSNLGEHGKAGARKADDCYSTWGCAACHAWLDQGPAPARQKRFAFMSGHARQVLAWRQIATDPTEPERFRRAAGRALAHLNATPLEAA</sequence>
<evidence type="ECO:0000313" key="1">
    <source>
        <dbReference type="EMBL" id="MBL0390550.1"/>
    </source>
</evidence>
<protein>
    <submittedName>
        <fullName evidence="1">DUF1364 family protein</fullName>
    </submittedName>
</protein>
<comment type="caution">
    <text evidence="1">The sequence shown here is derived from an EMBL/GenBank/DDBJ whole genome shotgun (WGS) entry which is preliminary data.</text>
</comment>
<organism evidence="1 2">
    <name type="scientific">Ramlibacter monticola</name>
    <dbReference type="NCBI Taxonomy" id="1926872"/>
    <lineage>
        <taxon>Bacteria</taxon>
        <taxon>Pseudomonadati</taxon>
        <taxon>Pseudomonadota</taxon>
        <taxon>Betaproteobacteria</taxon>
        <taxon>Burkholderiales</taxon>
        <taxon>Comamonadaceae</taxon>
        <taxon>Ramlibacter</taxon>
    </lineage>
</organism>
<gene>
    <name evidence="1" type="ORF">JJ685_05280</name>
</gene>
<name>A0A936YZ00_9BURK</name>
<dbReference type="EMBL" id="JAEQNE010000001">
    <property type="protein sequence ID" value="MBL0390550.1"/>
    <property type="molecule type" value="Genomic_DNA"/>
</dbReference>
<accession>A0A936YZ00</accession>
<dbReference type="Gene3D" id="3.30.50.20">
    <property type="entry name" value="prophage-derive protein ybcO"/>
    <property type="match status" value="1"/>
</dbReference>
<dbReference type="InterPro" id="IPR010774">
    <property type="entry name" value="YbcO"/>
</dbReference>
<keyword evidence="2" id="KW-1185">Reference proteome</keyword>
<dbReference type="Proteomes" id="UP000599109">
    <property type="component" value="Unassembled WGS sequence"/>
</dbReference>